<reference evidence="2 3" key="1">
    <citation type="submission" date="2013-09" db="EMBL/GenBank/DDBJ databases">
        <title>Corchorus capsularis genome sequencing.</title>
        <authorList>
            <person name="Alam M."/>
            <person name="Haque M.S."/>
            <person name="Islam M.S."/>
            <person name="Emdad E.M."/>
            <person name="Islam M.M."/>
            <person name="Ahmed B."/>
            <person name="Halim A."/>
            <person name="Hossen Q.M.M."/>
            <person name="Hossain M.Z."/>
            <person name="Ahmed R."/>
            <person name="Khan M.M."/>
            <person name="Islam R."/>
            <person name="Rashid M.M."/>
            <person name="Khan S.A."/>
            <person name="Rahman M.S."/>
            <person name="Alam M."/>
        </authorList>
    </citation>
    <scope>NUCLEOTIDE SEQUENCE [LARGE SCALE GENOMIC DNA]</scope>
    <source>
        <strain evidence="3">cv. CVL-1</strain>
        <tissue evidence="2">Whole seedling</tissue>
    </source>
</reference>
<proteinExistence type="predicted"/>
<keyword evidence="3" id="KW-1185">Reference proteome</keyword>
<dbReference type="AlphaFoldDB" id="A0A1R3FZT1"/>
<gene>
    <name evidence="2" type="ORF">CCACVL1_29896</name>
</gene>
<evidence type="ECO:0000313" key="3">
    <source>
        <dbReference type="Proteomes" id="UP000188268"/>
    </source>
</evidence>
<dbReference type="EMBL" id="AWWV01015884">
    <property type="protein sequence ID" value="OMO51270.1"/>
    <property type="molecule type" value="Genomic_DNA"/>
</dbReference>
<accession>A0A1R3FZT1</accession>
<evidence type="ECO:0000256" key="1">
    <source>
        <dbReference type="SAM" id="MobiDB-lite"/>
    </source>
</evidence>
<protein>
    <submittedName>
        <fullName evidence="2">Uncharacterized protein</fullName>
    </submittedName>
</protein>
<name>A0A1R3FZT1_COCAP</name>
<comment type="caution">
    <text evidence="2">The sequence shown here is derived from an EMBL/GenBank/DDBJ whole genome shotgun (WGS) entry which is preliminary data.</text>
</comment>
<evidence type="ECO:0000313" key="2">
    <source>
        <dbReference type="EMBL" id="OMO51270.1"/>
    </source>
</evidence>
<organism evidence="2 3">
    <name type="scientific">Corchorus capsularis</name>
    <name type="common">Jute</name>
    <dbReference type="NCBI Taxonomy" id="210143"/>
    <lineage>
        <taxon>Eukaryota</taxon>
        <taxon>Viridiplantae</taxon>
        <taxon>Streptophyta</taxon>
        <taxon>Embryophyta</taxon>
        <taxon>Tracheophyta</taxon>
        <taxon>Spermatophyta</taxon>
        <taxon>Magnoliopsida</taxon>
        <taxon>eudicotyledons</taxon>
        <taxon>Gunneridae</taxon>
        <taxon>Pentapetalae</taxon>
        <taxon>rosids</taxon>
        <taxon>malvids</taxon>
        <taxon>Malvales</taxon>
        <taxon>Malvaceae</taxon>
        <taxon>Grewioideae</taxon>
        <taxon>Apeibeae</taxon>
        <taxon>Corchorus</taxon>
    </lineage>
</organism>
<feature type="region of interest" description="Disordered" evidence="1">
    <location>
        <begin position="1"/>
        <end position="56"/>
    </location>
</feature>
<dbReference type="Proteomes" id="UP000188268">
    <property type="component" value="Unassembled WGS sequence"/>
</dbReference>
<dbReference type="Gramene" id="OMO51270">
    <property type="protein sequence ID" value="OMO51270"/>
    <property type="gene ID" value="CCACVL1_29896"/>
</dbReference>
<sequence length="56" mass="6525">MAPYSSTSKRMGSLKVMELESDPMKLRSGDESEAATHEEVRGDREERRGRERHRDF</sequence>
<feature type="compositionally biased region" description="Polar residues" evidence="1">
    <location>
        <begin position="1"/>
        <end position="10"/>
    </location>
</feature>
<feature type="compositionally biased region" description="Basic and acidic residues" evidence="1">
    <location>
        <begin position="22"/>
        <end position="56"/>
    </location>
</feature>